<evidence type="ECO:0000313" key="3">
    <source>
        <dbReference type="EMBL" id="KDN94773.1"/>
    </source>
</evidence>
<feature type="domain" description="DUF5610" evidence="2">
    <location>
        <begin position="66"/>
        <end position="197"/>
    </location>
</feature>
<dbReference type="Gene3D" id="1.10.132.90">
    <property type="match status" value="1"/>
</dbReference>
<protein>
    <recommendedName>
        <fullName evidence="2">DUF5610 domain-containing protein</fullName>
    </recommendedName>
</protein>
<evidence type="ECO:0000256" key="1">
    <source>
        <dbReference type="SAM" id="MobiDB-lite"/>
    </source>
</evidence>
<evidence type="ECO:0000313" key="4">
    <source>
        <dbReference type="Proteomes" id="UP000027341"/>
    </source>
</evidence>
<dbReference type="AlphaFoldDB" id="A0A066ZLT9"/>
<name>A0A066ZLT9_HYDMR</name>
<dbReference type="Proteomes" id="UP000027341">
    <property type="component" value="Unassembled WGS sequence"/>
</dbReference>
<organism evidence="3 4">
    <name type="scientific">Hydrogenovibrio marinus</name>
    <dbReference type="NCBI Taxonomy" id="28885"/>
    <lineage>
        <taxon>Bacteria</taxon>
        <taxon>Pseudomonadati</taxon>
        <taxon>Pseudomonadota</taxon>
        <taxon>Gammaproteobacteria</taxon>
        <taxon>Thiotrichales</taxon>
        <taxon>Piscirickettsiaceae</taxon>
        <taxon>Hydrogenovibrio</taxon>
    </lineage>
</organism>
<dbReference type="Pfam" id="PF18433">
    <property type="entry name" value="DUF5610"/>
    <property type="match status" value="1"/>
</dbReference>
<proteinExistence type="predicted"/>
<sequence length="226" mass="24175">MSGTSINDLVQAYQNNSSQNNNKTKGLDIAAQRAAQYGVDISSSNRSQQASIVTSLFGNKETAPSDALKMTYQAAIGKLNEILTADQTSSGSSSSDTAPISEEALKQQGGIEYWSPENTANRIVTGATAFLDGFQKIHPELQGQALIDKFNEVVGGGLKKGFDEAKDILSSLKVFDGQIKDNFNSTWGLVTQGMQNFTNQYLGITPNNQDAETTSDSTSKADQTEA</sequence>
<dbReference type="EMBL" id="JMIU01000001">
    <property type="protein sequence ID" value="KDN94773.1"/>
    <property type="molecule type" value="Genomic_DNA"/>
</dbReference>
<keyword evidence="4" id="KW-1185">Reference proteome</keyword>
<accession>A0A066ZLT9</accession>
<dbReference type="RefSeq" id="WP_051622912.1">
    <property type="nucleotide sequence ID" value="NZ_JMIU01000001.1"/>
</dbReference>
<comment type="caution">
    <text evidence="3">The sequence shown here is derived from an EMBL/GenBank/DDBJ whole genome shotgun (WGS) entry which is preliminary data.</text>
</comment>
<feature type="region of interest" description="Disordered" evidence="1">
    <location>
        <begin position="203"/>
        <end position="226"/>
    </location>
</feature>
<dbReference type="InterPro" id="IPR041651">
    <property type="entry name" value="DUF5610"/>
</dbReference>
<reference evidence="3 4" key="1">
    <citation type="submission" date="2014-04" db="EMBL/GenBank/DDBJ databases">
        <title>Draft genome sequence of Hydrogenovibrio marinus MH-110, a model organism for aerobic H2 metabolism.</title>
        <authorList>
            <person name="Cha H.J."/>
            <person name="Jo B.H."/>
            <person name="Hwang B.H."/>
        </authorList>
    </citation>
    <scope>NUCLEOTIDE SEQUENCE [LARGE SCALE GENOMIC DNA]</scope>
    <source>
        <strain evidence="3 4">MH-110</strain>
    </source>
</reference>
<evidence type="ECO:0000259" key="2">
    <source>
        <dbReference type="Pfam" id="PF18433"/>
    </source>
</evidence>
<gene>
    <name evidence="3" type="ORF">EI16_00200</name>
</gene>